<dbReference type="EMBL" id="CAUYUE010000006">
    <property type="protein sequence ID" value="CAK0779946.1"/>
    <property type="molecule type" value="Genomic_DNA"/>
</dbReference>
<proteinExistence type="inferred from homology"/>
<dbReference type="SUPFAM" id="SSF50630">
    <property type="entry name" value="Acid proteases"/>
    <property type="match status" value="1"/>
</dbReference>
<dbReference type="InterPro" id="IPR001461">
    <property type="entry name" value="Aspartic_peptidase_A1"/>
</dbReference>
<dbReference type="PANTHER" id="PTHR47966:SF51">
    <property type="entry name" value="BETA-SITE APP-CLEAVING ENZYME, ISOFORM A-RELATED"/>
    <property type="match status" value="1"/>
</dbReference>
<evidence type="ECO:0000259" key="8">
    <source>
        <dbReference type="PROSITE" id="PS51767"/>
    </source>
</evidence>
<keyword evidence="10" id="KW-1185">Reference proteome</keyword>
<accession>A0AAV1I3N9</accession>
<evidence type="ECO:0000256" key="3">
    <source>
        <dbReference type="ARBA" id="ARBA00022750"/>
    </source>
</evidence>
<keyword evidence="4 7" id="KW-0378">Hydrolase</keyword>
<dbReference type="PRINTS" id="PR00792">
    <property type="entry name" value="PEPSIN"/>
</dbReference>
<dbReference type="AlphaFoldDB" id="A0AAV1I3N9"/>
<name>A0AAV1I3N9_9CHLO</name>
<dbReference type="PROSITE" id="PS00141">
    <property type="entry name" value="ASP_PROTEASE"/>
    <property type="match status" value="1"/>
</dbReference>
<keyword evidence="2 7" id="KW-0645">Protease</keyword>
<dbReference type="PANTHER" id="PTHR47966">
    <property type="entry name" value="BETA-SITE APP-CLEAVING ENZYME, ISOFORM A-RELATED"/>
    <property type="match status" value="1"/>
</dbReference>
<dbReference type="Proteomes" id="UP001314263">
    <property type="component" value="Unassembled WGS sequence"/>
</dbReference>
<dbReference type="GO" id="GO:0004190">
    <property type="term" value="F:aspartic-type endopeptidase activity"/>
    <property type="evidence" value="ECO:0007669"/>
    <property type="project" value="UniProtKB-KW"/>
</dbReference>
<keyword evidence="6" id="KW-1015">Disulfide bond</keyword>
<dbReference type="InterPro" id="IPR033121">
    <property type="entry name" value="PEPTIDASE_A1"/>
</dbReference>
<evidence type="ECO:0000313" key="9">
    <source>
        <dbReference type="EMBL" id="CAK0779946.1"/>
    </source>
</evidence>
<dbReference type="InterPro" id="IPR001969">
    <property type="entry name" value="Aspartic_peptidase_AS"/>
</dbReference>
<gene>
    <name evidence="9" type="ORF">CVIRNUC_004896</name>
</gene>
<organism evidence="9 10">
    <name type="scientific">Coccomyxa viridis</name>
    <dbReference type="NCBI Taxonomy" id="1274662"/>
    <lineage>
        <taxon>Eukaryota</taxon>
        <taxon>Viridiplantae</taxon>
        <taxon>Chlorophyta</taxon>
        <taxon>core chlorophytes</taxon>
        <taxon>Trebouxiophyceae</taxon>
        <taxon>Trebouxiophyceae incertae sedis</taxon>
        <taxon>Coccomyxaceae</taxon>
        <taxon>Coccomyxa</taxon>
    </lineage>
</organism>
<comment type="similarity">
    <text evidence="1 7">Belongs to the peptidase A1 family.</text>
</comment>
<evidence type="ECO:0000256" key="4">
    <source>
        <dbReference type="ARBA" id="ARBA00022801"/>
    </source>
</evidence>
<evidence type="ECO:0000256" key="5">
    <source>
        <dbReference type="PIRSR" id="PIRSR601461-1"/>
    </source>
</evidence>
<dbReference type="FunFam" id="2.40.70.10:FF:000115">
    <property type="entry name" value="Lysosomal aspartic protease"/>
    <property type="match status" value="1"/>
</dbReference>
<feature type="active site" evidence="5">
    <location>
        <position position="216"/>
    </location>
</feature>
<dbReference type="Gene3D" id="2.40.70.10">
    <property type="entry name" value="Acid Proteases"/>
    <property type="match status" value="2"/>
</dbReference>
<evidence type="ECO:0000256" key="2">
    <source>
        <dbReference type="ARBA" id="ARBA00022670"/>
    </source>
</evidence>
<evidence type="ECO:0000313" key="10">
    <source>
        <dbReference type="Proteomes" id="UP001314263"/>
    </source>
</evidence>
<evidence type="ECO:0000256" key="6">
    <source>
        <dbReference type="PIRSR" id="PIRSR601461-2"/>
    </source>
</evidence>
<feature type="domain" description="Peptidase A1" evidence="8">
    <location>
        <begin position="9"/>
        <end position="332"/>
    </location>
</feature>
<dbReference type="Pfam" id="PF00026">
    <property type="entry name" value="Asp"/>
    <property type="match status" value="1"/>
</dbReference>
<evidence type="ECO:0000256" key="7">
    <source>
        <dbReference type="RuleBase" id="RU000454"/>
    </source>
</evidence>
<protein>
    <recommendedName>
        <fullName evidence="8">Peptidase A1 domain-containing protein</fullName>
    </recommendedName>
</protein>
<dbReference type="InterPro" id="IPR021109">
    <property type="entry name" value="Peptidase_aspartic_dom_sf"/>
</dbReference>
<sequence>MSVVAALQYYGSVSIGDPPQAFTACFDTGSADLWVPSTACQTDGCTDHQQFVQSRSTSFNGSNPANFLIEYGSGIVAGSVAFDTMRVGDPVITIQHQGFGLADAATSAFVAASCDGLFGLAFPGLSKLAVLPPFFSMLKEGAVDWGGFSLWLNPNTRSATAPAGELIFGGADVNRYAGQIRYHPNQGARYWALNLSGAKVGGKSVGNLSSTGALLDSGTSLIFTSDADAAALNNAIGGVKYWAETGLYNVTGGCSKISSLPTIIFTLDGTDYPLDPEDYVLQIPEDNPRLCISGILGGANREYIVLGDTFLRKYYSIYAANADGSNARIGLGAAVAQ</sequence>
<feature type="disulfide bond" evidence="6">
    <location>
        <begin position="40"/>
        <end position="45"/>
    </location>
</feature>
<dbReference type="PROSITE" id="PS51767">
    <property type="entry name" value="PEPTIDASE_A1"/>
    <property type="match status" value="1"/>
</dbReference>
<feature type="active site" evidence="5">
    <location>
        <position position="27"/>
    </location>
</feature>
<dbReference type="GO" id="GO:0006508">
    <property type="term" value="P:proteolysis"/>
    <property type="evidence" value="ECO:0007669"/>
    <property type="project" value="UniProtKB-KW"/>
</dbReference>
<reference evidence="9 10" key="1">
    <citation type="submission" date="2023-10" db="EMBL/GenBank/DDBJ databases">
        <authorList>
            <person name="Maclean D."/>
            <person name="Macfadyen A."/>
        </authorList>
    </citation>
    <scope>NUCLEOTIDE SEQUENCE [LARGE SCALE GENOMIC DNA]</scope>
</reference>
<evidence type="ECO:0000256" key="1">
    <source>
        <dbReference type="ARBA" id="ARBA00007447"/>
    </source>
</evidence>
<keyword evidence="3 7" id="KW-0064">Aspartyl protease</keyword>
<comment type="caution">
    <text evidence="9">The sequence shown here is derived from an EMBL/GenBank/DDBJ whole genome shotgun (WGS) entry which is preliminary data.</text>
</comment>
<feature type="disulfide bond" evidence="6">
    <location>
        <begin position="254"/>
        <end position="291"/>
    </location>
</feature>